<organism evidence="4">
    <name type="scientific">marine sediment metagenome</name>
    <dbReference type="NCBI Taxonomy" id="412755"/>
    <lineage>
        <taxon>unclassified sequences</taxon>
        <taxon>metagenomes</taxon>
        <taxon>ecological metagenomes</taxon>
    </lineage>
</organism>
<dbReference type="CDD" id="cd00077">
    <property type="entry name" value="HDc"/>
    <property type="match status" value="1"/>
</dbReference>
<dbReference type="SMART" id="SM00304">
    <property type="entry name" value="HAMP"/>
    <property type="match status" value="1"/>
</dbReference>
<dbReference type="PROSITE" id="PS51832">
    <property type="entry name" value="HD_GYP"/>
    <property type="match status" value="1"/>
</dbReference>
<dbReference type="InterPro" id="IPR003607">
    <property type="entry name" value="HD/PDEase_dom"/>
</dbReference>
<evidence type="ECO:0000259" key="3">
    <source>
        <dbReference type="PROSITE" id="PS51832"/>
    </source>
</evidence>
<comment type="caution">
    <text evidence="4">The sequence shown here is derived from an EMBL/GenBank/DDBJ whole genome shotgun (WGS) entry which is preliminary data.</text>
</comment>
<dbReference type="PANTHER" id="PTHR43155:SF2">
    <property type="entry name" value="CYCLIC DI-GMP PHOSPHODIESTERASE PA4108"/>
    <property type="match status" value="1"/>
</dbReference>
<dbReference type="Gene3D" id="3.30.450.40">
    <property type="match status" value="1"/>
</dbReference>
<feature type="domain" description="HD-GYP" evidence="3">
    <location>
        <begin position="272"/>
        <end position="467"/>
    </location>
</feature>
<dbReference type="Pfam" id="PF00672">
    <property type="entry name" value="HAMP"/>
    <property type="match status" value="1"/>
</dbReference>
<name>A0A0F9EFM8_9ZZZZ</name>
<dbReference type="SUPFAM" id="SSF158472">
    <property type="entry name" value="HAMP domain-like"/>
    <property type="match status" value="1"/>
</dbReference>
<dbReference type="SMART" id="SM00471">
    <property type="entry name" value="HDc"/>
    <property type="match status" value="1"/>
</dbReference>
<dbReference type="InterPro" id="IPR029016">
    <property type="entry name" value="GAF-like_dom_sf"/>
</dbReference>
<dbReference type="InterPro" id="IPR003018">
    <property type="entry name" value="GAF"/>
</dbReference>
<sequence>TITRVVSYPVALFSDCMKSVREGSLNTNISLRGRDEIARLGQSFNTMMDEVKALYNRTLKKERDISRVKAELDHKVMLEELNTQLQHKVKEVESANKAVLSLSKELKHKNVELERMVDRLKRINEVGSVLTSIINHEELLKIIIKTASETLRVLKGTIHVQKGTGKPITIAYKANTGFVDTGSGKVELDPHFQEMLREGKQVFQSEGAASGSTAKKTVLGVPLRMKGQIIGGILLEESADGSHITHDDLEVLETMSNQAVVALENAWLYETVKSNYFGTIQSLVNALEASDRYTKGHSERVRFLGMELARYLGLDYRELEVLEHAAILHDIGKIGIDSTILNKEDELTNTEFSLIRAHPIIGDEILGPIGTLEGVRTTILQHHERYDGKGYPYGISGEEITTKARILAVIDTFDAMLTDRPYRKALSLEQALDEVKKGSGTQFDPAVVSAFFQMIKENEELMETTGYTTS</sequence>
<dbReference type="Gene3D" id="1.10.3210.10">
    <property type="entry name" value="Hypothetical protein af1432"/>
    <property type="match status" value="1"/>
</dbReference>
<reference evidence="4" key="1">
    <citation type="journal article" date="2015" name="Nature">
        <title>Complex archaea that bridge the gap between prokaryotes and eukaryotes.</title>
        <authorList>
            <person name="Spang A."/>
            <person name="Saw J.H."/>
            <person name="Jorgensen S.L."/>
            <person name="Zaremba-Niedzwiedzka K."/>
            <person name="Martijn J."/>
            <person name="Lind A.E."/>
            <person name="van Eijk R."/>
            <person name="Schleper C."/>
            <person name="Guy L."/>
            <person name="Ettema T.J."/>
        </authorList>
    </citation>
    <scope>NUCLEOTIDE SEQUENCE</scope>
</reference>
<accession>A0A0F9EFM8</accession>
<evidence type="ECO:0000259" key="2">
    <source>
        <dbReference type="PROSITE" id="PS50885"/>
    </source>
</evidence>
<dbReference type="PANTHER" id="PTHR43155">
    <property type="entry name" value="CYCLIC DI-GMP PHOSPHODIESTERASE PA4108-RELATED"/>
    <property type="match status" value="1"/>
</dbReference>
<dbReference type="PROSITE" id="PS50885">
    <property type="entry name" value="HAMP"/>
    <property type="match status" value="1"/>
</dbReference>
<gene>
    <name evidence="4" type="ORF">LCGC14_2431950</name>
</gene>
<dbReference type="Pfam" id="PF13185">
    <property type="entry name" value="GAF_2"/>
    <property type="match status" value="1"/>
</dbReference>
<dbReference type="SUPFAM" id="SSF109604">
    <property type="entry name" value="HD-domain/PDEase-like"/>
    <property type="match status" value="1"/>
</dbReference>
<dbReference type="EMBL" id="LAZR01037215">
    <property type="protein sequence ID" value="KKL22783.1"/>
    <property type="molecule type" value="Genomic_DNA"/>
</dbReference>
<dbReference type="InterPro" id="IPR003660">
    <property type="entry name" value="HAMP_dom"/>
</dbReference>
<dbReference type="SMART" id="SM00065">
    <property type="entry name" value="GAF"/>
    <property type="match status" value="1"/>
</dbReference>
<dbReference type="InterPro" id="IPR037522">
    <property type="entry name" value="HD_GYP_dom"/>
</dbReference>
<evidence type="ECO:0008006" key="5">
    <source>
        <dbReference type="Google" id="ProtNLM"/>
    </source>
</evidence>
<dbReference type="Pfam" id="PF13487">
    <property type="entry name" value="HD_5"/>
    <property type="match status" value="1"/>
</dbReference>
<feature type="non-terminal residue" evidence="4">
    <location>
        <position position="1"/>
    </location>
</feature>
<evidence type="ECO:0000313" key="4">
    <source>
        <dbReference type="EMBL" id="KKL22783.1"/>
    </source>
</evidence>
<dbReference type="SUPFAM" id="SSF55781">
    <property type="entry name" value="GAF domain-like"/>
    <property type="match status" value="1"/>
</dbReference>
<dbReference type="CDD" id="cd06225">
    <property type="entry name" value="HAMP"/>
    <property type="match status" value="1"/>
</dbReference>
<dbReference type="AlphaFoldDB" id="A0A0F9EFM8"/>
<evidence type="ECO:0000256" key="1">
    <source>
        <dbReference type="SAM" id="Coils"/>
    </source>
</evidence>
<dbReference type="Gene3D" id="6.10.340.10">
    <property type="match status" value="1"/>
</dbReference>
<keyword evidence="1" id="KW-0175">Coiled coil</keyword>
<feature type="domain" description="HAMP" evidence="2">
    <location>
        <begin position="4"/>
        <end position="56"/>
    </location>
</feature>
<dbReference type="GO" id="GO:0016020">
    <property type="term" value="C:membrane"/>
    <property type="evidence" value="ECO:0007669"/>
    <property type="project" value="InterPro"/>
</dbReference>
<protein>
    <recommendedName>
        <fullName evidence="5">HD-GYP domain-containing protein</fullName>
    </recommendedName>
</protein>
<proteinExistence type="predicted"/>
<dbReference type="GO" id="GO:0007165">
    <property type="term" value="P:signal transduction"/>
    <property type="evidence" value="ECO:0007669"/>
    <property type="project" value="InterPro"/>
</dbReference>
<feature type="coiled-coil region" evidence="1">
    <location>
        <begin position="75"/>
        <end position="123"/>
    </location>
</feature>